<accession>A0A3B0TYG5</accession>
<dbReference type="AlphaFoldDB" id="A0A3B0TYG5"/>
<reference evidence="3" key="1">
    <citation type="submission" date="2018-06" db="EMBL/GenBank/DDBJ databases">
        <authorList>
            <person name="Zhirakovskaya E."/>
        </authorList>
    </citation>
    <scope>NUCLEOTIDE SEQUENCE</scope>
</reference>
<dbReference type="Pfam" id="PF12836">
    <property type="entry name" value="HHH_3"/>
    <property type="match status" value="2"/>
</dbReference>
<feature type="compositionally biased region" description="Basic and acidic residues" evidence="1">
    <location>
        <begin position="164"/>
        <end position="173"/>
    </location>
</feature>
<dbReference type="InterPro" id="IPR010994">
    <property type="entry name" value="RuvA_2-like"/>
</dbReference>
<dbReference type="EC" id="1.4.1.13" evidence="3"/>
<keyword evidence="2" id="KW-0812">Transmembrane</keyword>
<dbReference type="SUPFAM" id="SSF47781">
    <property type="entry name" value="RuvA domain 2-like"/>
    <property type="match status" value="2"/>
</dbReference>
<feature type="region of interest" description="Disordered" evidence="1">
    <location>
        <begin position="154"/>
        <end position="175"/>
    </location>
</feature>
<evidence type="ECO:0000256" key="2">
    <source>
        <dbReference type="SAM" id="Phobius"/>
    </source>
</evidence>
<protein>
    <submittedName>
        <fullName evidence="3">Glutamate synthase [NADPH] large chain</fullName>
        <ecNumber evidence="3">1.4.1.13</ecNumber>
    </submittedName>
</protein>
<proteinExistence type="predicted"/>
<dbReference type="GO" id="GO:0004355">
    <property type="term" value="F:glutamate synthase (NADPH) activity"/>
    <property type="evidence" value="ECO:0007669"/>
    <property type="project" value="UniProtKB-EC"/>
</dbReference>
<keyword evidence="2" id="KW-0472">Membrane</keyword>
<evidence type="ECO:0000313" key="3">
    <source>
        <dbReference type="EMBL" id="VAW12146.1"/>
    </source>
</evidence>
<dbReference type="InterPro" id="IPR051675">
    <property type="entry name" value="Endo/Exo/Phosphatase_dom_1"/>
</dbReference>
<gene>
    <name evidence="3" type="ORF">MNBD_BACTEROID03-1166</name>
</gene>
<organism evidence="3">
    <name type="scientific">hydrothermal vent metagenome</name>
    <dbReference type="NCBI Taxonomy" id="652676"/>
    <lineage>
        <taxon>unclassified sequences</taxon>
        <taxon>metagenomes</taxon>
        <taxon>ecological metagenomes</taxon>
    </lineage>
</organism>
<dbReference type="PANTHER" id="PTHR21180">
    <property type="entry name" value="ENDONUCLEASE/EXONUCLEASE/PHOSPHATASE FAMILY DOMAIN-CONTAINING PROTEIN 1"/>
    <property type="match status" value="1"/>
</dbReference>
<keyword evidence="2" id="KW-1133">Transmembrane helix</keyword>
<dbReference type="Gene3D" id="1.10.150.280">
    <property type="entry name" value="AF1531-like domain"/>
    <property type="match status" value="2"/>
</dbReference>
<keyword evidence="3" id="KW-0560">Oxidoreductase</keyword>
<sequence>MKNFKSHFKFNKQEQSGIFFLLLIIVLLQVGYFVFTFFSSNVSTPGIRIDKEAQDQVDGLKQKALQKGTLKIYPFNPNFITDYKGYALGMSVDEIDKLHAFRAQNNYVNSPEGFQQVTLVSDSLLNVIAPYFKFPEWTQKKSKQYLANRNKELGEVSSAGSKSPPERSRRGAVKDLNTATAEDLKTINGIGDKLSARIIKFRKLLGGFLSEEQLFDVYGLKPEVIERVLLSYKVLERPKIKKININTASEEELAKLVYITYETAQNIIEYRNNNGSITSFDKLKQIDGFPSDKIDRIVLYLRL</sequence>
<name>A0A3B0TYG5_9ZZZZ</name>
<dbReference type="EMBL" id="UOEL01000081">
    <property type="protein sequence ID" value="VAW12146.1"/>
    <property type="molecule type" value="Genomic_DNA"/>
</dbReference>
<evidence type="ECO:0000256" key="1">
    <source>
        <dbReference type="SAM" id="MobiDB-lite"/>
    </source>
</evidence>
<dbReference type="PANTHER" id="PTHR21180:SF32">
    <property type="entry name" value="ENDONUCLEASE_EXONUCLEASE_PHOSPHATASE FAMILY DOMAIN-CONTAINING PROTEIN 1"/>
    <property type="match status" value="1"/>
</dbReference>
<feature type="transmembrane region" description="Helical" evidence="2">
    <location>
        <begin position="20"/>
        <end position="38"/>
    </location>
</feature>